<dbReference type="Proteomes" id="UP000248326">
    <property type="component" value="Unassembled WGS sequence"/>
</dbReference>
<accession>A0A318SBM5</accession>
<evidence type="ECO:0000313" key="2">
    <source>
        <dbReference type="Proteomes" id="UP000248326"/>
    </source>
</evidence>
<protein>
    <submittedName>
        <fullName evidence="1">Uncharacterized protein</fullName>
    </submittedName>
</protein>
<evidence type="ECO:0000313" key="1">
    <source>
        <dbReference type="EMBL" id="PYE56448.1"/>
    </source>
</evidence>
<comment type="caution">
    <text evidence="1">The sequence shown here is derived from an EMBL/GenBank/DDBJ whole genome shotgun (WGS) entry which is preliminary data.</text>
</comment>
<dbReference type="AlphaFoldDB" id="A0A318SBM5"/>
<proteinExistence type="predicted"/>
<gene>
    <name evidence="1" type="ORF">DES52_101252</name>
</gene>
<reference evidence="1 2" key="1">
    <citation type="submission" date="2018-06" db="EMBL/GenBank/DDBJ databases">
        <title>Genomic Encyclopedia of Type Strains, Phase IV (KMG-IV): sequencing the most valuable type-strain genomes for metagenomic binning, comparative biology and taxonomic classification.</title>
        <authorList>
            <person name="Goeker M."/>
        </authorList>
    </citation>
    <scope>NUCLEOTIDE SEQUENCE [LARGE SCALE GENOMIC DNA]</scope>
    <source>
        <strain evidence="1 2">DSM 18048</strain>
    </source>
</reference>
<dbReference type="EMBL" id="QJSX01000001">
    <property type="protein sequence ID" value="PYE56448.1"/>
    <property type="molecule type" value="Genomic_DNA"/>
</dbReference>
<keyword evidence="2" id="KW-1185">Reference proteome</keyword>
<name>A0A318SBM5_9DEIO</name>
<organism evidence="1 2">
    <name type="scientific">Deinococcus yavapaiensis KR-236</name>
    <dbReference type="NCBI Taxonomy" id="694435"/>
    <lineage>
        <taxon>Bacteria</taxon>
        <taxon>Thermotogati</taxon>
        <taxon>Deinococcota</taxon>
        <taxon>Deinococci</taxon>
        <taxon>Deinococcales</taxon>
        <taxon>Deinococcaceae</taxon>
        <taxon>Deinococcus</taxon>
    </lineage>
</organism>
<dbReference type="RefSeq" id="WP_110884941.1">
    <property type="nucleotide sequence ID" value="NZ_QJSX01000001.1"/>
</dbReference>
<sequence>MSAPRPRPSPLQALNLLLLAALAVLLLMPLLGFGLPSLALVASLLAARLVIQVLRARNEPQLRRPGAWILDGALILLLLSQRA</sequence>